<evidence type="ECO:0000256" key="3">
    <source>
        <dbReference type="ARBA" id="ARBA00022692"/>
    </source>
</evidence>
<dbReference type="PANTHER" id="PTHR43731:SF14">
    <property type="entry name" value="PRESENILIN-ASSOCIATED RHOMBOID-LIKE PROTEIN, MITOCHONDRIAL"/>
    <property type="match status" value="1"/>
</dbReference>
<dbReference type="InterPro" id="IPR046483">
    <property type="entry name" value="DUF6576"/>
</dbReference>
<feature type="transmembrane region" description="Helical" evidence="7">
    <location>
        <begin position="74"/>
        <end position="97"/>
    </location>
</feature>
<evidence type="ECO:0000256" key="5">
    <source>
        <dbReference type="ARBA" id="ARBA00022989"/>
    </source>
</evidence>
<comment type="similarity">
    <text evidence="2">Belongs to the peptidase S54 family.</text>
</comment>
<evidence type="ECO:0000313" key="11">
    <source>
        <dbReference type="Proteomes" id="UP000002774"/>
    </source>
</evidence>
<proteinExistence type="inferred from homology"/>
<keyword evidence="11" id="KW-1185">Reference proteome</keyword>
<dbReference type="Gene3D" id="1.20.1540.10">
    <property type="entry name" value="Rhomboid-like"/>
    <property type="match status" value="1"/>
</dbReference>
<dbReference type="Proteomes" id="UP000002774">
    <property type="component" value="Chromosome"/>
</dbReference>
<feature type="transmembrane region" description="Helical" evidence="7">
    <location>
        <begin position="143"/>
        <end position="161"/>
    </location>
</feature>
<dbReference type="InterPro" id="IPR050925">
    <property type="entry name" value="Rhomboid_protease_S54"/>
</dbReference>
<keyword evidence="3 7" id="KW-0812">Transmembrane</keyword>
<dbReference type="AlphaFoldDB" id="H1Y0L7"/>
<dbReference type="GO" id="GO:0016020">
    <property type="term" value="C:membrane"/>
    <property type="evidence" value="ECO:0007669"/>
    <property type="project" value="UniProtKB-SubCell"/>
</dbReference>
<dbReference type="InterPro" id="IPR022764">
    <property type="entry name" value="Peptidase_S54_rhomboid_dom"/>
</dbReference>
<dbReference type="EMBL" id="CM001403">
    <property type="protein sequence ID" value="EHQ28484.1"/>
    <property type="molecule type" value="Genomic_DNA"/>
</dbReference>
<keyword evidence="6 7" id="KW-0472">Membrane</keyword>
<evidence type="ECO:0000313" key="10">
    <source>
        <dbReference type="EMBL" id="EHQ28484.1"/>
    </source>
</evidence>
<reference evidence="10" key="1">
    <citation type="submission" date="2011-09" db="EMBL/GenBank/DDBJ databases">
        <title>The permanent draft genome of Mucilaginibacter paludis DSM 18603.</title>
        <authorList>
            <consortium name="US DOE Joint Genome Institute (JGI-PGF)"/>
            <person name="Lucas S."/>
            <person name="Han J."/>
            <person name="Lapidus A."/>
            <person name="Bruce D."/>
            <person name="Goodwin L."/>
            <person name="Pitluck S."/>
            <person name="Peters L."/>
            <person name="Kyrpides N."/>
            <person name="Mavromatis K."/>
            <person name="Ivanova N."/>
            <person name="Mikhailova N."/>
            <person name="Held B."/>
            <person name="Detter J.C."/>
            <person name="Tapia R."/>
            <person name="Han C."/>
            <person name="Land M."/>
            <person name="Hauser L."/>
            <person name="Markowitz V."/>
            <person name="Cheng J.-F."/>
            <person name="Hugenholtz P."/>
            <person name="Woyke T."/>
            <person name="Wu D."/>
            <person name="Tindall B."/>
            <person name="Brambilla E."/>
            <person name="Klenk H.-P."/>
            <person name="Eisen J.A."/>
        </authorList>
    </citation>
    <scope>NUCLEOTIDE SEQUENCE [LARGE SCALE GENOMIC DNA]</scope>
    <source>
        <strain evidence="10">DSM 18603</strain>
    </source>
</reference>
<dbReference type="OrthoDB" id="680602at2"/>
<sequence>MSTLWEEIKFKVIHSGSRLNLLIGINVAVFLILGLIYVFELLTTKQAFLYDFLSRYLLLPSYLPKLATRFWTPFTYMFMHGGILHLLFNMLWFFWIGQIFEEYLGGKKLITLYILGGLAGALVYVVAYNVFPLFTEVKETANTVGATASVMAVIVGTATLLPDYTISMMFFGAVKLKWLAIVYILFDLLSIVGPNAGGEFAHLGGALLGFIYIKQLRNGHDWGGSIEKVLQPKSKLKIAVKNLSKNTNTKPREEEVDLILDKISKSGYDSLSRQEKEILFRASDGDKN</sequence>
<dbReference type="Pfam" id="PF01694">
    <property type="entry name" value="Rhomboid"/>
    <property type="match status" value="1"/>
</dbReference>
<evidence type="ECO:0000256" key="1">
    <source>
        <dbReference type="ARBA" id="ARBA00004141"/>
    </source>
</evidence>
<comment type="subcellular location">
    <subcellularLocation>
        <location evidence="1">Membrane</location>
        <topology evidence="1">Multi-pass membrane protein</topology>
    </subcellularLocation>
</comment>
<protein>
    <submittedName>
        <fullName evidence="10">Rhomboid family protein</fullName>
    </submittedName>
</protein>
<feature type="transmembrane region" description="Helical" evidence="7">
    <location>
        <begin position="21"/>
        <end position="39"/>
    </location>
</feature>
<evidence type="ECO:0000256" key="6">
    <source>
        <dbReference type="ARBA" id="ARBA00023136"/>
    </source>
</evidence>
<dbReference type="InterPro" id="IPR035952">
    <property type="entry name" value="Rhomboid-like_sf"/>
</dbReference>
<dbReference type="eggNOG" id="COG0705">
    <property type="taxonomic scope" value="Bacteria"/>
</dbReference>
<keyword evidence="4" id="KW-0378">Hydrolase</keyword>
<dbReference type="Pfam" id="PF20216">
    <property type="entry name" value="DUF6576"/>
    <property type="match status" value="1"/>
</dbReference>
<gene>
    <name evidence="10" type="ORF">Mucpa_4394</name>
</gene>
<dbReference type="HOGENOM" id="CLU_055068_4_0_10"/>
<evidence type="ECO:0000259" key="8">
    <source>
        <dbReference type="Pfam" id="PF01694"/>
    </source>
</evidence>
<feature type="domain" description="DUF6576" evidence="9">
    <location>
        <begin position="246"/>
        <end position="281"/>
    </location>
</feature>
<evidence type="ECO:0000259" key="9">
    <source>
        <dbReference type="Pfam" id="PF20216"/>
    </source>
</evidence>
<name>H1Y0L7_9SPHI</name>
<organism evidence="10 11">
    <name type="scientific">Mucilaginibacter paludis DSM 18603</name>
    <dbReference type="NCBI Taxonomy" id="714943"/>
    <lineage>
        <taxon>Bacteria</taxon>
        <taxon>Pseudomonadati</taxon>
        <taxon>Bacteroidota</taxon>
        <taxon>Sphingobacteriia</taxon>
        <taxon>Sphingobacteriales</taxon>
        <taxon>Sphingobacteriaceae</taxon>
        <taxon>Mucilaginibacter</taxon>
    </lineage>
</organism>
<keyword evidence="5 7" id="KW-1133">Transmembrane helix</keyword>
<dbReference type="PANTHER" id="PTHR43731">
    <property type="entry name" value="RHOMBOID PROTEASE"/>
    <property type="match status" value="1"/>
</dbReference>
<dbReference type="SUPFAM" id="SSF144091">
    <property type="entry name" value="Rhomboid-like"/>
    <property type="match status" value="1"/>
</dbReference>
<accession>H1Y0L7</accession>
<dbReference type="STRING" id="714943.Mucpa_4394"/>
<feature type="domain" description="Peptidase S54 rhomboid" evidence="8">
    <location>
        <begin position="69"/>
        <end position="213"/>
    </location>
</feature>
<evidence type="ECO:0000256" key="7">
    <source>
        <dbReference type="SAM" id="Phobius"/>
    </source>
</evidence>
<evidence type="ECO:0000256" key="4">
    <source>
        <dbReference type="ARBA" id="ARBA00022801"/>
    </source>
</evidence>
<dbReference type="GO" id="GO:0004252">
    <property type="term" value="F:serine-type endopeptidase activity"/>
    <property type="evidence" value="ECO:0007669"/>
    <property type="project" value="InterPro"/>
</dbReference>
<feature type="transmembrane region" description="Helical" evidence="7">
    <location>
        <begin position="109"/>
        <end position="131"/>
    </location>
</feature>
<evidence type="ECO:0000256" key="2">
    <source>
        <dbReference type="ARBA" id="ARBA00009045"/>
    </source>
</evidence>
<dbReference type="RefSeq" id="WP_008509332.1">
    <property type="nucleotide sequence ID" value="NZ_CM001403.1"/>
</dbReference>